<dbReference type="Proteomes" id="UP000586042">
    <property type="component" value="Unassembled WGS sequence"/>
</dbReference>
<keyword evidence="2" id="KW-0472">Membrane</keyword>
<reference evidence="3 4" key="1">
    <citation type="submission" date="2020-06" db="EMBL/GenBank/DDBJ databases">
        <title>Nonomuraea sp. SMC257, a novel actinomycete isolated from soil.</title>
        <authorList>
            <person name="Chanama M."/>
        </authorList>
    </citation>
    <scope>NUCLEOTIDE SEQUENCE [LARGE SCALE GENOMIC DNA]</scope>
    <source>
        <strain evidence="3 4">SMC257</strain>
    </source>
</reference>
<gene>
    <name evidence="3" type="ORF">HTZ77_01215</name>
</gene>
<feature type="transmembrane region" description="Helical" evidence="2">
    <location>
        <begin position="116"/>
        <end position="137"/>
    </location>
</feature>
<name>A0A7Y6I234_9ACTN</name>
<keyword evidence="2" id="KW-1133">Transmembrane helix</keyword>
<comment type="caution">
    <text evidence="3">The sequence shown here is derived from an EMBL/GenBank/DDBJ whole genome shotgun (WGS) entry which is preliminary data.</text>
</comment>
<dbReference type="RefSeq" id="WP_175587538.1">
    <property type="nucleotide sequence ID" value="NZ_JABWGN010000001.1"/>
</dbReference>
<feature type="region of interest" description="Disordered" evidence="1">
    <location>
        <begin position="172"/>
        <end position="195"/>
    </location>
</feature>
<dbReference type="EMBL" id="JABWGN010000001">
    <property type="protein sequence ID" value="NUW30056.1"/>
    <property type="molecule type" value="Genomic_DNA"/>
</dbReference>
<evidence type="ECO:0000256" key="1">
    <source>
        <dbReference type="SAM" id="MobiDB-lite"/>
    </source>
</evidence>
<evidence type="ECO:0000256" key="2">
    <source>
        <dbReference type="SAM" id="Phobius"/>
    </source>
</evidence>
<keyword evidence="4" id="KW-1185">Reference proteome</keyword>
<protein>
    <submittedName>
        <fullName evidence="3">Uncharacterized protein</fullName>
    </submittedName>
</protein>
<evidence type="ECO:0000313" key="3">
    <source>
        <dbReference type="EMBL" id="NUW30056.1"/>
    </source>
</evidence>
<dbReference type="SUPFAM" id="SSF50969">
    <property type="entry name" value="YVTN repeat-like/Quinoprotein amine dehydrogenase"/>
    <property type="match status" value="1"/>
</dbReference>
<dbReference type="AlphaFoldDB" id="A0A7Y6I234"/>
<proteinExistence type="predicted"/>
<feature type="compositionally biased region" description="Polar residues" evidence="1">
    <location>
        <begin position="185"/>
        <end position="195"/>
    </location>
</feature>
<evidence type="ECO:0000313" key="4">
    <source>
        <dbReference type="Proteomes" id="UP000586042"/>
    </source>
</evidence>
<feature type="transmembrane region" description="Helical" evidence="2">
    <location>
        <begin position="89"/>
        <end position="110"/>
    </location>
</feature>
<dbReference type="InterPro" id="IPR011044">
    <property type="entry name" value="Quino_amine_DH_bsu"/>
</dbReference>
<accession>A0A7Y6I234</accession>
<keyword evidence="2" id="KW-0812">Transmembrane</keyword>
<sequence>MITVFVAAMPVTRERLTRFAALAGLSVTPDNARRIIDHVARLRRRRLIAVIPAALATGLTDDPFYLVVGWSAVPLIDAIRRPPTHGQEIYRTAWLLGSGGAVVASGFLLLNQGPTPARLAHAAIVLIVAATVLLAAARKAGTPDEIGEWSTRSLYLSGTVIALSGALLTPGQPTEPDLPEYSTPAPVSSSTGSFTTVNSIKDPKCPWFDEMDEPCRWWLVNGSPFPQAAPYTIRTGGAPQRAPLVRSPDHKALVYLDRRERRMSYQDADRTRALTGVLADSAVPSVTFAHQNRYVALAKDDAQVTDTRTWATITIPGARQVHDINQHGIVATTASHVLVVDHLGRTRMTLPRRHPQATYLLHPDGALLAIVRNAEERVDTYLVKTGEHLSGVALRFPGDEYLGAGLGWSKEGPFLVRGSLHERVYYVDLTTGKLWRRKH</sequence>
<organism evidence="3 4">
    <name type="scientific">Nonomuraea montanisoli</name>
    <dbReference type="NCBI Taxonomy" id="2741721"/>
    <lineage>
        <taxon>Bacteria</taxon>
        <taxon>Bacillati</taxon>
        <taxon>Actinomycetota</taxon>
        <taxon>Actinomycetes</taxon>
        <taxon>Streptosporangiales</taxon>
        <taxon>Streptosporangiaceae</taxon>
        <taxon>Nonomuraea</taxon>
    </lineage>
</organism>